<name>A0A0A0C140_9CELL</name>
<feature type="compositionally biased region" description="Basic and acidic residues" evidence="1">
    <location>
        <begin position="1"/>
        <end position="10"/>
    </location>
</feature>
<dbReference type="NCBIfam" id="NF041681">
    <property type="entry name" value="HGxxPAAW"/>
    <property type="match status" value="1"/>
</dbReference>
<evidence type="ECO:0000256" key="1">
    <source>
        <dbReference type="SAM" id="MobiDB-lite"/>
    </source>
</evidence>
<keyword evidence="2" id="KW-1133">Transmembrane helix</keyword>
<reference evidence="3 4" key="1">
    <citation type="submission" date="2013-08" db="EMBL/GenBank/DDBJ databases">
        <title>Genome sequencing of Cellulomonas bogoriensis 69B4.</title>
        <authorList>
            <person name="Chen F."/>
            <person name="Li Y."/>
            <person name="Wang G."/>
        </authorList>
    </citation>
    <scope>NUCLEOTIDE SEQUENCE [LARGE SCALE GENOMIC DNA]</scope>
    <source>
        <strain evidence="3 4">69B4</strain>
    </source>
</reference>
<dbReference type="RefSeq" id="WP_035056684.1">
    <property type="nucleotide sequence ID" value="NZ_AXCZ01000005.1"/>
</dbReference>
<evidence type="ECO:0000313" key="4">
    <source>
        <dbReference type="Proteomes" id="UP000054314"/>
    </source>
</evidence>
<evidence type="ECO:0000256" key="2">
    <source>
        <dbReference type="SAM" id="Phobius"/>
    </source>
</evidence>
<protein>
    <submittedName>
        <fullName evidence="3">Membrane protein</fullName>
    </submittedName>
</protein>
<comment type="caution">
    <text evidence="3">The sequence shown here is derived from an EMBL/GenBank/DDBJ whole genome shotgun (WGS) entry which is preliminary data.</text>
</comment>
<keyword evidence="2" id="KW-0812">Transmembrane</keyword>
<accession>A0A0A0C140</accession>
<dbReference type="Pfam" id="PF20447">
    <property type="entry name" value="DUF6704"/>
    <property type="match status" value="1"/>
</dbReference>
<dbReference type="InterPro" id="IPR046550">
    <property type="entry name" value="DUF6704"/>
</dbReference>
<organism evidence="3 4">
    <name type="scientific">Cellulomonas bogoriensis 69B4 = DSM 16987</name>
    <dbReference type="NCBI Taxonomy" id="1386082"/>
    <lineage>
        <taxon>Bacteria</taxon>
        <taxon>Bacillati</taxon>
        <taxon>Actinomycetota</taxon>
        <taxon>Actinomycetes</taxon>
        <taxon>Micrococcales</taxon>
        <taxon>Cellulomonadaceae</taxon>
        <taxon>Cellulomonas</taxon>
    </lineage>
</organism>
<dbReference type="EMBL" id="AXCZ01000005">
    <property type="protein sequence ID" value="KGM14348.1"/>
    <property type="molecule type" value="Genomic_DNA"/>
</dbReference>
<dbReference type="AlphaFoldDB" id="A0A0A0C140"/>
<sequence>MGQETHDTGTERAYLPVAAPPTNHGHTRAAWVTVTLVLLGGVISSLAFIVSQVWMFWAGMGVVVVGVIAGYVLKMLGFGQPTQRREKASEGAVDD</sequence>
<gene>
    <name evidence="3" type="ORF">N869_13920</name>
</gene>
<feature type="transmembrane region" description="Helical" evidence="2">
    <location>
        <begin position="29"/>
        <end position="50"/>
    </location>
</feature>
<proteinExistence type="predicted"/>
<keyword evidence="4" id="KW-1185">Reference proteome</keyword>
<dbReference type="OrthoDB" id="5149710at2"/>
<keyword evidence="2" id="KW-0472">Membrane</keyword>
<feature type="region of interest" description="Disordered" evidence="1">
    <location>
        <begin position="1"/>
        <end position="20"/>
    </location>
</feature>
<evidence type="ECO:0000313" key="3">
    <source>
        <dbReference type="EMBL" id="KGM14348.1"/>
    </source>
</evidence>
<feature type="transmembrane region" description="Helical" evidence="2">
    <location>
        <begin position="56"/>
        <end position="77"/>
    </location>
</feature>
<dbReference type="Proteomes" id="UP000054314">
    <property type="component" value="Unassembled WGS sequence"/>
</dbReference>